<accession>A0A514Z8R0</accession>
<organism evidence="3 4">
    <name type="scientific">Lactococcus protaetiae</name>
    <dbReference type="NCBI Taxonomy" id="2592653"/>
    <lineage>
        <taxon>Bacteria</taxon>
        <taxon>Bacillati</taxon>
        <taxon>Bacillota</taxon>
        <taxon>Bacilli</taxon>
        <taxon>Lactobacillales</taxon>
        <taxon>Streptococcaceae</taxon>
        <taxon>Lactococcus</taxon>
    </lineage>
</organism>
<dbReference type="PANTHER" id="PTHR30204:SF98">
    <property type="entry name" value="HTH-TYPE TRANSCRIPTIONAL REGULATOR ADHR"/>
    <property type="match status" value="1"/>
</dbReference>
<gene>
    <name evidence="3" type="ORF">FLP15_07150</name>
</gene>
<evidence type="ECO:0000313" key="4">
    <source>
        <dbReference type="Proteomes" id="UP000315128"/>
    </source>
</evidence>
<proteinExistence type="predicted"/>
<evidence type="ECO:0000259" key="2">
    <source>
        <dbReference type="PROSITE" id="PS50937"/>
    </source>
</evidence>
<dbReference type="CDD" id="cd01109">
    <property type="entry name" value="HTH_YyaN"/>
    <property type="match status" value="1"/>
</dbReference>
<sequence>MNIKQIAEKTALSPDTIRYYEKENLIRIPRNSSGYRDFSAQNLERLTFIGKMRAAGCGIDFLRKYCALLDDTENHDSEQREMLIVEAKSARERLSNLTDALDYLEWKIDVYYKNVKTQGDKSK</sequence>
<dbReference type="GO" id="GO:0003677">
    <property type="term" value="F:DNA binding"/>
    <property type="evidence" value="ECO:0007669"/>
    <property type="project" value="UniProtKB-KW"/>
</dbReference>
<dbReference type="OrthoDB" id="9811174at2"/>
<feature type="domain" description="HTH merR-type" evidence="2">
    <location>
        <begin position="1"/>
        <end position="68"/>
    </location>
</feature>
<dbReference type="EMBL" id="CP041356">
    <property type="protein sequence ID" value="QDK70978.1"/>
    <property type="molecule type" value="Genomic_DNA"/>
</dbReference>
<dbReference type="PROSITE" id="PS50937">
    <property type="entry name" value="HTH_MERR_2"/>
    <property type="match status" value="1"/>
</dbReference>
<keyword evidence="4" id="KW-1185">Reference proteome</keyword>
<dbReference type="RefSeq" id="WP_142766548.1">
    <property type="nucleotide sequence ID" value="NZ_CP041356.1"/>
</dbReference>
<dbReference type="InterPro" id="IPR047057">
    <property type="entry name" value="MerR_fam"/>
</dbReference>
<dbReference type="Pfam" id="PF13411">
    <property type="entry name" value="MerR_1"/>
    <property type="match status" value="1"/>
</dbReference>
<dbReference type="AlphaFoldDB" id="A0A514Z8R0"/>
<evidence type="ECO:0000256" key="1">
    <source>
        <dbReference type="ARBA" id="ARBA00023125"/>
    </source>
</evidence>
<dbReference type="Gene3D" id="1.10.1660.10">
    <property type="match status" value="1"/>
</dbReference>
<dbReference type="SMART" id="SM00422">
    <property type="entry name" value="HTH_MERR"/>
    <property type="match status" value="1"/>
</dbReference>
<keyword evidence="1" id="KW-0238">DNA-binding</keyword>
<dbReference type="InterPro" id="IPR009061">
    <property type="entry name" value="DNA-bd_dom_put_sf"/>
</dbReference>
<protein>
    <submittedName>
        <fullName evidence="3">MerR family transcriptional regulator</fullName>
    </submittedName>
</protein>
<dbReference type="InterPro" id="IPR000551">
    <property type="entry name" value="MerR-type_HTH_dom"/>
</dbReference>
<dbReference type="PANTHER" id="PTHR30204">
    <property type="entry name" value="REDOX-CYCLING DRUG-SENSING TRANSCRIPTIONAL ACTIVATOR SOXR"/>
    <property type="match status" value="1"/>
</dbReference>
<dbReference type="SUPFAM" id="SSF46955">
    <property type="entry name" value="Putative DNA-binding domain"/>
    <property type="match status" value="1"/>
</dbReference>
<dbReference type="KEGG" id="lack:FLP15_07150"/>
<name>A0A514Z8R0_9LACT</name>
<reference evidence="3 4" key="1">
    <citation type="submission" date="2019-07" db="EMBL/GenBank/DDBJ databases">
        <title>Genome sequencing of KACC 19320.</title>
        <authorList>
            <person name="Heo J."/>
            <person name="Kim S.-J."/>
            <person name="Kim J.-S."/>
            <person name="Hong S.-B."/>
            <person name="Kwon S.-W."/>
        </authorList>
    </citation>
    <scope>NUCLEOTIDE SEQUENCE [LARGE SCALE GENOMIC DNA]</scope>
    <source>
        <strain evidence="3 4">KACC 19320</strain>
    </source>
</reference>
<evidence type="ECO:0000313" key="3">
    <source>
        <dbReference type="EMBL" id="QDK70978.1"/>
    </source>
</evidence>
<dbReference type="Proteomes" id="UP000315128">
    <property type="component" value="Chromosome"/>
</dbReference>
<dbReference type="GO" id="GO:0003700">
    <property type="term" value="F:DNA-binding transcription factor activity"/>
    <property type="evidence" value="ECO:0007669"/>
    <property type="project" value="InterPro"/>
</dbReference>